<accession>A0ABQ8JWV6</accession>
<evidence type="ECO:0000313" key="4">
    <source>
        <dbReference type="Proteomes" id="UP000887458"/>
    </source>
</evidence>
<proteinExistence type="predicted"/>
<keyword evidence="2" id="KW-0732">Signal</keyword>
<reference evidence="3 4" key="2">
    <citation type="journal article" date="2022" name="Mol. Biol. Evol.">
        <title>Comparative Genomics Reveals Insights into the Divergent Evolution of Astigmatic Mites and Household Pest Adaptations.</title>
        <authorList>
            <person name="Xiong Q."/>
            <person name="Wan A.T."/>
            <person name="Liu X."/>
            <person name="Fung C.S."/>
            <person name="Xiao X."/>
            <person name="Malainual N."/>
            <person name="Hou J."/>
            <person name="Wang L."/>
            <person name="Wang M."/>
            <person name="Yang K.Y."/>
            <person name="Cui Y."/>
            <person name="Leung E.L."/>
            <person name="Nong W."/>
            <person name="Shin S.K."/>
            <person name="Au S.W."/>
            <person name="Jeong K.Y."/>
            <person name="Chew F.T."/>
            <person name="Hui J.H."/>
            <person name="Leung T.F."/>
            <person name="Tungtrongchitr A."/>
            <person name="Zhong N."/>
            <person name="Liu Z."/>
            <person name="Tsui S.K."/>
        </authorList>
    </citation>
    <scope>NUCLEOTIDE SEQUENCE [LARGE SCALE GENOMIC DNA]</scope>
    <source>
        <strain evidence="3">Derp</strain>
    </source>
</reference>
<dbReference type="EMBL" id="NJHN03000001">
    <property type="protein sequence ID" value="KAH9427052.1"/>
    <property type="molecule type" value="Genomic_DNA"/>
</dbReference>
<feature type="chain" id="PRO_5045199464" evidence="2">
    <location>
        <begin position="27"/>
        <end position="64"/>
    </location>
</feature>
<protein>
    <submittedName>
        <fullName evidence="3">Uncharacterized protein</fullName>
    </submittedName>
</protein>
<comment type="caution">
    <text evidence="3">The sequence shown here is derived from an EMBL/GenBank/DDBJ whole genome shotgun (WGS) entry which is preliminary data.</text>
</comment>
<evidence type="ECO:0000256" key="1">
    <source>
        <dbReference type="SAM" id="MobiDB-lite"/>
    </source>
</evidence>
<evidence type="ECO:0000313" key="3">
    <source>
        <dbReference type="EMBL" id="KAH9427052.1"/>
    </source>
</evidence>
<keyword evidence="4" id="KW-1185">Reference proteome</keyword>
<reference evidence="3 4" key="1">
    <citation type="journal article" date="2018" name="J. Allergy Clin. Immunol.">
        <title>High-quality assembly of Dermatophagoides pteronyssinus genome and transcriptome reveals a wide range of novel allergens.</title>
        <authorList>
            <person name="Liu X.Y."/>
            <person name="Yang K.Y."/>
            <person name="Wang M.Q."/>
            <person name="Kwok J.S."/>
            <person name="Zeng X."/>
            <person name="Yang Z."/>
            <person name="Xiao X.J."/>
            <person name="Lau C.P."/>
            <person name="Li Y."/>
            <person name="Huang Z.M."/>
            <person name="Ba J.G."/>
            <person name="Yim A.K."/>
            <person name="Ouyang C.Y."/>
            <person name="Ngai S.M."/>
            <person name="Chan T.F."/>
            <person name="Leung E.L."/>
            <person name="Liu L."/>
            <person name="Liu Z.G."/>
            <person name="Tsui S.K."/>
        </authorList>
    </citation>
    <scope>NUCLEOTIDE SEQUENCE [LARGE SCALE GENOMIC DNA]</scope>
    <source>
        <strain evidence="3">Derp</strain>
    </source>
</reference>
<name>A0ABQ8JWV6_DERPT</name>
<sequence length="64" mass="7238">MSSPFNVNKFLSLFLSLSISLEIYNANPISEVNNNDSKKNDSSQVKSIMNKSVKKKAKENPKYQ</sequence>
<evidence type="ECO:0000256" key="2">
    <source>
        <dbReference type="SAM" id="SignalP"/>
    </source>
</evidence>
<dbReference type="Proteomes" id="UP000887458">
    <property type="component" value="Unassembled WGS sequence"/>
</dbReference>
<feature type="region of interest" description="Disordered" evidence="1">
    <location>
        <begin position="30"/>
        <end position="64"/>
    </location>
</feature>
<organism evidence="3 4">
    <name type="scientific">Dermatophagoides pteronyssinus</name>
    <name type="common">European house dust mite</name>
    <dbReference type="NCBI Taxonomy" id="6956"/>
    <lineage>
        <taxon>Eukaryota</taxon>
        <taxon>Metazoa</taxon>
        <taxon>Ecdysozoa</taxon>
        <taxon>Arthropoda</taxon>
        <taxon>Chelicerata</taxon>
        <taxon>Arachnida</taxon>
        <taxon>Acari</taxon>
        <taxon>Acariformes</taxon>
        <taxon>Sarcoptiformes</taxon>
        <taxon>Astigmata</taxon>
        <taxon>Psoroptidia</taxon>
        <taxon>Analgoidea</taxon>
        <taxon>Pyroglyphidae</taxon>
        <taxon>Dermatophagoidinae</taxon>
        <taxon>Dermatophagoides</taxon>
    </lineage>
</organism>
<feature type="signal peptide" evidence="2">
    <location>
        <begin position="1"/>
        <end position="26"/>
    </location>
</feature>
<gene>
    <name evidence="3" type="ORF">DERP_014311</name>
</gene>